<feature type="domain" description="Putative regulatory protein FmdB zinc ribbon" evidence="1">
    <location>
        <begin position="1"/>
        <end position="43"/>
    </location>
</feature>
<dbReference type="NCBIfam" id="TIGR02605">
    <property type="entry name" value="CxxC_CxxC_SSSS"/>
    <property type="match status" value="1"/>
</dbReference>
<dbReference type="Pfam" id="PF09723">
    <property type="entry name" value="Zn_ribbon_8"/>
    <property type="match status" value="1"/>
</dbReference>
<dbReference type="EMBL" id="NJBN01000012">
    <property type="protein sequence ID" value="TKJ37600.1"/>
    <property type="molecule type" value="Genomic_DNA"/>
</dbReference>
<protein>
    <recommendedName>
        <fullName evidence="1">Putative regulatory protein FmdB zinc ribbon domain-containing protein</fullName>
    </recommendedName>
</protein>
<comment type="caution">
    <text evidence="2">The sequence shown here is derived from an EMBL/GenBank/DDBJ whole genome shotgun (WGS) entry which is preliminary data.</text>
</comment>
<accession>A0A532URM2</accession>
<gene>
    <name evidence="2" type="ORF">CEE37_13890</name>
</gene>
<dbReference type="InterPro" id="IPR013429">
    <property type="entry name" value="Regulatory_FmdB_Zinc_ribbon"/>
</dbReference>
<sequence>MPIFEYHCPDCRTDFEELRTLAKRDDIAVCPNCKSRRTERKVSTFSASGFGNSGGSSCVPGGGFT</sequence>
<name>A0A532URM2_UNCL8</name>
<evidence type="ECO:0000313" key="3">
    <source>
        <dbReference type="Proteomes" id="UP000319619"/>
    </source>
</evidence>
<dbReference type="SMART" id="SM00834">
    <property type="entry name" value="CxxC_CXXC_SSSS"/>
    <property type="match status" value="1"/>
</dbReference>
<reference evidence="2 3" key="1">
    <citation type="submission" date="2017-06" db="EMBL/GenBank/DDBJ databases">
        <title>Novel microbial phyla capable of carbon fixation and sulfur reduction in deep-sea sediments.</title>
        <authorList>
            <person name="Huang J."/>
            <person name="Baker B."/>
            <person name="Wang Y."/>
        </authorList>
    </citation>
    <scope>NUCLEOTIDE SEQUENCE [LARGE SCALE GENOMIC DNA]</scope>
    <source>
        <strain evidence="2">B3_LCP</strain>
    </source>
</reference>
<proteinExistence type="predicted"/>
<dbReference type="AlphaFoldDB" id="A0A532URM2"/>
<dbReference type="Proteomes" id="UP000319619">
    <property type="component" value="Unassembled WGS sequence"/>
</dbReference>
<evidence type="ECO:0000259" key="1">
    <source>
        <dbReference type="SMART" id="SM00834"/>
    </source>
</evidence>
<evidence type="ECO:0000313" key="2">
    <source>
        <dbReference type="EMBL" id="TKJ37600.1"/>
    </source>
</evidence>
<organism evidence="2 3">
    <name type="scientific">candidate division LCP-89 bacterium B3_LCP</name>
    <dbReference type="NCBI Taxonomy" id="2012998"/>
    <lineage>
        <taxon>Bacteria</taxon>
        <taxon>Pseudomonadati</taxon>
        <taxon>Bacteria division LCP-89</taxon>
    </lineage>
</organism>